<organism evidence="9 10">
    <name type="scientific">Lachnoanaerobaculum saburreum DSM 3986</name>
    <dbReference type="NCBI Taxonomy" id="887325"/>
    <lineage>
        <taxon>Bacteria</taxon>
        <taxon>Bacillati</taxon>
        <taxon>Bacillota</taxon>
        <taxon>Clostridia</taxon>
        <taxon>Lachnospirales</taxon>
        <taxon>Lachnospiraceae</taxon>
        <taxon>Lachnoanaerobaculum</taxon>
    </lineage>
</organism>
<evidence type="ECO:0000256" key="4">
    <source>
        <dbReference type="ARBA" id="ARBA00022692"/>
    </source>
</evidence>
<protein>
    <submittedName>
        <fullName evidence="9">Exopolysaccharide biosynthesis polyprenyl glycosylphosphotransferase</fullName>
    </submittedName>
</protein>
<reference evidence="9 10" key="1">
    <citation type="submission" date="2010-12" db="EMBL/GenBank/DDBJ databases">
        <authorList>
            <person name="Muzny D."/>
            <person name="Qin X."/>
            <person name="Deng J."/>
            <person name="Jiang H."/>
            <person name="Liu Y."/>
            <person name="Qu J."/>
            <person name="Song X.-Z."/>
            <person name="Zhang L."/>
            <person name="Thornton R."/>
            <person name="Coyle M."/>
            <person name="Francisco L."/>
            <person name="Jackson L."/>
            <person name="Javaid M."/>
            <person name="Korchina V."/>
            <person name="Kovar C."/>
            <person name="Mata R."/>
            <person name="Mathew T."/>
            <person name="Ngo R."/>
            <person name="Nguyen L."/>
            <person name="Nguyen N."/>
            <person name="Okwuonu G."/>
            <person name="Ongeri F."/>
            <person name="Pham C."/>
            <person name="Simmons D."/>
            <person name="Wilczek-Boney K."/>
            <person name="Hale W."/>
            <person name="Jakkamsetti A."/>
            <person name="Pham P."/>
            <person name="Ruth R."/>
            <person name="San Lucas F."/>
            <person name="Warren J."/>
            <person name="Zhang J."/>
            <person name="Zhao Z."/>
            <person name="Zhou C."/>
            <person name="Zhu D."/>
            <person name="Lee S."/>
            <person name="Bess C."/>
            <person name="Blankenburg K."/>
            <person name="Forbes L."/>
            <person name="Fu Q."/>
            <person name="Gubbala S."/>
            <person name="Hirani K."/>
            <person name="Jayaseelan J.C."/>
            <person name="Lara F."/>
            <person name="Munidasa M."/>
            <person name="Palculict T."/>
            <person name="Patil S."/>
            <person name="Pu L.-L."/>
            <person name="Saada N."/>
            <person name="Tang L."/>
            <person name="Weissenberger G."/>
            <person name="Zhu Y."/>
            <person name="Hemphill L."/>
            <person name="Shang Y."/>
            <person name="Youmans B."/>
            <person name="Ayvaz T."/>
            <person name="Ross M."/>
            <person name="Santibanez J."/>
            <person name="Aqrawi P."/>
            <person name="Gross S."/>
            <person name="Joshi V."/>
            <person name="Fowler G."/>
            <person name="Nazareth L."/>
            <person name="Reid J."/>
            <person name="Worley K."/>
            <person name="Petrosino J."/>
            <person name="Highlander S."/>
            <person name="Gibbs R."/>
        </authorList>
    </citation>
    <scope>NUCLEOTIDE SEQUENCE [LARGE SCALE GENOMIC DNA]</scope>
    <source>
        <strain evidence="9 10">DSM 3986</strain>
    </source>
</reference>
<comment type="subcellular location">
    <subcellularLocation>
        <location evidence="1">Membrane</location>
        <topology evidence="1">Multi-pass membrane protein</topology>
    </subcellularLocation>
</comment>
<evidence type="ECO:0000256" key="3">
    <source>
        <dbReference type="ARBA" id="ARBA00022679"/>
    </source>
</evidence>
<evidence type="ECO:0000256" key="2">
    <source>
        <dbReference type="ARBA" id="ARBA00006464"/>
    </source>
</evidence>
<feature type="transmembrane region" description="Helical" evidence="7">
    <location>
        <begin position="113"/>
        <end position="136"/>
    </location>
</feature>
<accession>E6LJI9</accession>
<dbReference type="Proteomes" id="UP000003434">
    <property type="component" value="Unassembled WGS sequence"/>
</dbReference>
<dbReference type="PANTHER" id="PTHR30576:SF0">
    <property type="entry name" value="UNDECAPRENYL-PHOSPHATE N-ACETYLGALACTOSAMINYL 1-PHOSPHATE TRANSFERASE-RELATED"/>
    <property type="match status" value="1"/>
</dbReference>
<comment type="similarity">
    <text evidence="2">Belongs to the bacterial sugar transferase family.</text>
</comment>
<dbReference type="InterPro" id="IPR003362">
    <property type="entry name" value="Bact_transf"/>
</dbReference>
<feature type="transmembrane region" description="Helical" evidence="7">
    <location>
        <begin position="12"/>
        <end position="31"/>
    </location>
</feature>
<dbReference type="AlphaFoldDB" id="E6LJI9"/>
<dbReference type="RefSeq" id="WP_008749897.1">
    <property type="nucleotide sequence ID" value="NZ_GL622296.1"/>
</dbReference>
<evidence type="ECO:0000256" key="1">
    <source>
        <dbReference type="ARBA" id="ARBA00004141"/>
    </source>
</evidence>
<feature type="transmembrane region" description="Helical" evidence="7">
    <location>
        <begin position="51"/>
        <end position="70"/>
    </location>
</feature>
<proteinExistence type="inferred from homology"/>
<keyword evidence="3 9" id="KW-0808">Transferase</keyword>
<name>E6LJI9_9FIRM</name>
<dbReference type="Pfam" id="PF02397">
    <property type="entry name" value="Bac_transf"/>
    <property type="match status" value="1"/>
</dbReference>
<keyword evidence="6 7" id="KW-0472">Membrane</keyword>
<keyword evidence="4 7" id="KW-0812">Transmembrane</keyword>
<dbReference type="GO" id="GO:0016780">
    <property type="term" value="F:phosphotransferase activity, for other substituted phosphate groups"/>
    <property type="evidence" value="ECO:0007669"/>
    <property type="project" value="TreeGrafter"/>
</dbReference>
<dbReference type="InterPro" id="IPR017475">
    <property type="entry name" value="EPS_sugar_tfrase"/>
</dbReference>
<dbReference type="NCBIfam" id="TIGR03025">
    <property type="entry name" value="EPS_sugtrans"/>
    <property type="match status" value="1"/>
</dbReference>
<dbReference type="eggNOG" id="COG2148">
    <property type="taxonomic scope" value="Bacteria"/>
</dbReference>
<feature type="transmembrane region" description="Helical" evidence="7">
    <location>
        <begin position="82"/>
        <end position="101"/>
    </location>
</feature>
<feature type="transmembrane region" description="Helical" evidence="7">
    <location>
        <begin position="259"/>
        <end position="283"/>
    </location>
</feature>
<evidence type="ECO:0000313" key="10">
    <source>
        <dbReference type="Proteomes" id="UP000003434"/>
    </source>
</evidence>
<evidence type="ECO:0000259" key="8">
    <source>
        <dbReference type="Pfam" id="PF02397"/>
    </source>
</evidence>
<keyword evidence="5 7" id="KW-1133">Transmembrane helix</keyword>
<comment type="caution">
    <text evidence="9">The sequence shown here is derived from an EMBL/GenBank/DDBJ whole genome shotgun (WGS) entry which is preliminary data.</text>
</comment>
<evidence type="ECO:0000256" key="5">
    <source>
        <dbReference type="ARBA" id="ARBA00022989"/>
    </source>
</evidence>
<feature type="domain" description="Bacterial sugar transferase" evidence="8">
    <location>
        <begin position="257"/>
        <end position="437"/>
    </location>
</feature>
<dbReference type="HOGENOM" id="CLU_024920_0_0_9"/>
<sequence>MNKKEQYKRVVKFGSAAVILFIEVGLYWLMWRFYLNNQIIEEKFRFWRRGIWLLAAMYGVLLVFFLQTYGGLKIGYLKRGNIIYSHILSLVIVNTIGYFILALVDKKFHSPVSFVLLTVVDGIIVFIWAFLFQWIYSVLFPPRRLLIVHGVRPVFSIMEKIGARDDKYIIGDAISIDVGIDKIMERAKEFEGIVVGDVPSHERNLILKKCYDVSIRVYMIPKISDILVRTSANLNLFDTPILLSKNDGLQADQMMVKRFVDIVVSVAGIILTSPLFVLFGLAIHFTDGGPVFYTQTRLTINGNLFEIYKFRTMRVDAEKDGVARLAGESDDRITGVGKILRATRLDELPQLFNIIKGEMSLVGPRPERPEIAAEYMKDLPEFVMRLKMKAGLTGYAQVHGKYNTTPYDKLKLDLHYIRNYSIWLDLILIVLTPKVLFMKESTEGIGEGEINANNKDK</sequence>
<dbReference type="GO" id="GO:0016020">
    <property type="term" value="C:membrane"/>
    <property type="evidence" value="ECO:0007669"/>
    <property type="project" value="UniProtKB-SubCell"/>
</dbReference>
<evidence type="ECO:0000256" key="7">
    <source>
        <dbReference type="SAM" id="Phobius"/>
    </source>
</evidence>
<dbReference type="PANTHER" id="PTHR30576">
    <property type="entry name" value="COLANIC BIOSYNTHESIS UDP-GLUCOSE LIPID CARRIER TRANSFERASE"/>
    <property type="match status" value="1"/>
</dbReference>
<evidence type="ECO:0000313" key="9">
    <source>
        <dbReference type="EMBL" id="EFU77984.1"/>
    </source>
</evidence>
<dbReference type="EMBL" id="AEPW01000002">
    <property type="protein sequence ID" value="EFU77984.1"/>
    <property type="molecule type" value="Genomic_DNA"/>
</dbReference>
<gene>
    <name evidence="9" type="ORF">HMPREF0381_0124</name>
</gene>
<evidence type="ECO:0000256" key="6">
    <source>
        <dbReference type="ARBA" id="ARBA00023136"/>
    </source>
</evidence>